<evidence type="ECO:0000256" key="6">
    <source>
        <dbReference type="ARBA" id="ARBA00022824"/>
    </source>
</evidence>
<evidence type="ECO:0000256" key="8">
    <source>
        <dbReference type="ARBA" id="ARBA00023136"/>
    </source>
</evidence>
<dbReference type="GO" id="GO:0050660">
    <property type="term" value="F:flavin adenine dinucleotide binding"/>
    <property type="evidence" value="ECO:0007669"/>
    <property type="project" value="InterPro"/>
</dbReference>
<keyword evidence="4" id="KW-0337">GPI-anchor biosynthesis</keyword>
<dbReference type="Gene3D" id="3.50.50.60">
    <property type="entry name" value="FAD/NAD(P)-binding domain"/>
    <property type="match status" value="1"/>
</dbReference>
<dbReference type="GO" id="GO:0006506">
    <property type="term" value="P:GPI anchor biosynthetic process"/>
    <property type="evidence" value="ECO:0007669"/>
    <property type="project" value="UniProtKB-KW"/>
</dbReference>
<feature type="domain" description="Glucose-methanol-choline oxidoreductase N-terminal" evidence="11">
    <location>
        <begin position="293"/>
        <end position="344"/>
    </location>
</feature>
<reference evidence="12" key="1">
    <citation type="submission" date="2021-01" db="EMBL/GenBank/DDBJ databases">
        <authorList>
            <person name="Kaushik A."/>
        </authorList>
    </citation>
    <scope>NUCLEOTIDE SEQUENCE</scope>
    <source>
        <strain evidence="12">AG4-R118</strain>
    </source>
</reference>
<evidence type="ECO:0000256" key="7">
    <source>
        <dbReference type="ARBA" id="ARBA00022989"/>
    </source>
</evidence>
<comment type="caution">
    <text evidence="12">The sequence shown here is derived from an EMBL/GenBank/DDBJ whole genome shotgun (WGS) entry which is preliminary data.</text>
</comment>
<comment type="subcellular location">
    <subcellularLocation>
        <location evidence="1">Endoplasmic reticulum membrane</location>
        <topology evidence="1">Multi-pass membrane protein</topology>
    </subcellularLocation>
</comment>
<dbReference type="PANTHER" id="PTHR13121:SF0">
    <property type="entry name" value="PHOSPHATIDYLINOSITOL GLYCAN ANCHOR BIOSYNTHESIS CLASS U PROTEIN"/>
    <property type="match status" value="1"/>
</dbReference>
<feature type="transmembrane region" description="Helical" evidence="10">
    <location>
        <begin position="715"/>
        <end position="733"/>
    </location>
</feature>
<keyword evidence="7 10" id="KW-1133">Transmembrane helix</keyword>
<dbReference type="InterPro" id="IPR012814">
    <property type="entry name" value="P2OX"/>
</dbReference>
<comment type="similarity">
    <text evidence="3">Belongs to the PIGU family.</text>
</comment>
<organism evidence="12 13">
    <name type="scientific">Rhizoctonia solani</name>
    <dbReference type="NCBI Taxonomy" id="456999"/>
    <lineage>
        <taxon>Eukaryota</taxon>
        <taxon>Fungi</taxon>
        <taxon>Dikarya</taxon>
        <taxon>Basidiomycota</taxon>
        <taxon>Agaricomycotina</taxon>
        <taxon>Agaricomycetes</taxon>
        <taxon>Cantharellales</taxon>
        <taxon>Ceratobasidiaceae</taxon>
        <taxon>Rhizoctonia</taxon>
    </lineage>
</organism>
<evidence type="ECO:0000256" key="4">
    <source>
        <dbReference type="ARBA" id="ARBA00022502"/>
    </source>
</evidence>
<feature type="transmembrane region" description="Helical" evidence="10">
    <location>
        <begin position="592"/>
        <end position="617"/>
    </location>
</feature>
<feature type="transmembrane region" description="Helical" evidence="10">
    <location>
        <begin position="740"/>
        <end position="766"/>
    </location>
</feature>
<evidence type="ECO:0000256" key="2">
    <source>
        <dbReference type="ARBA" id="ARBA00004687"/>
    </source>
</evidence>
<dbReference type="NCBIfam" id="TIGR02462">
    <property type="entry name" value="pyranose_ox"/>
    <property type="match status" value="1"/>
</dbReference>
<feature type="transmembrane region" description="Helical" evidence="10">
    <location>
        <begin position="813"/>
        <end position="837"/>
    </location>
</feature>
<dbReference type="InterPro" id="IPR036188">
    <property type="entry name" value="FAD/NAD-bd_sf"/>
</dbReference>
<evidence type="ECO:0000313" key="13">
    <source>
        <dbReference type="Proteomes" id="UP000663888"/>
    </source>
</evidence>
<dbReference type="SUPFAM" id="SSF54373">
    <property type="entry name" value="FAD-linked reductases, C-terminal domain"/>
    <property type="match status" value="1"/>
</dbReference>
<dbReference type="Pfam" id="PF06728">
    <property type="entry name" value="PIG-U"/>
    <property type="match status" value="1"/>
</dbReference>
<dbReference type="InterPro" id="IPR009600">
    <property type="entry name" value="PIG-U"/>
</dbReference>
<dbReference type="SUPFAM" id="SSF51905">
    <property type="entry name" value="FAD/NAD(P)-binding domain"/>
    <property type="match status" value="1"/>
</dbReference>
<accession>A0A8H3GJL0</accession>
<evidence type="ECO:0000256" key="1">
    <source>
        <dbReference type="ARBA" id="ARBA00004477"/>
    </source>
</evidence>
<evidence type="ECO:0000256" key="5">
    <source>
        <dbReference type="ARBA" id="ARBA00022692"/>
    </source>
</evidence>
<evidence type="ECO:0000259" key="11">
    <source>
        <dbReference type="Pfam" id="PF00732"/>
    </source>
</evidence>
<comment type="pathway">
    <text evidence="2">Glycolipid biosynthesis; glycosylphosphatidylinositol-anchor biosynthesis.</text>
</comment>
<dbReference type="InterPro" id="IPR000172">
    <property type="entry name" value="GMC_OxRdtase_N"/>
</dbReference>
<dbReference type="Proteomes" id="UP000663888">
    <property type="component" value="Unassembled WGS sequence"/>
</dbReference>
<evidence type="ECO:0000313" key="12">
    <source>
        <dbReference type="EMBL" id="CAE6452713.1"/>
    </source>
</evidence>
<dbReference type="EMBL" id="CAJMWX010001044">
    <property type="protein sequence ID" value="CAE6452713.1"/>
    <property type="molecule type" value="Genomic_DNA"/>
</dbReference>
<keyword evidence="5 10" id="KW-0812">Transmembrane</keyword>
<sequence>MSGTKNDPQLVDPAPDVFIAGSGPIGCTYARTILDKAEKENLRVWMVDAGAQDNPIIGRHHKNSAKYQKDIDAFVNVIKGALQRVSVPPAETYMATLGAEAWSPAPGQCLVSAFHNPDQKPELNLPGCAITRTVGGMATHWTCACPIPHPDERKNSPIADDELLKLIDEAGELLNVNSNEYDKSIRHNLVKDVLAKAYPGKSEEGIERVKNLPLAVKRNENPAYVTWSGSDTVLGKKYAEQKDDRFTLLAEHKLVGFARDGEPVIGKGESQDFDQRLRYGTGKIKFAYVKDIKNNKYLAIPAKYYIVACGAIGTPQVLWNSGFGEHDERPNMAPELPALGRYLTEQSISFCQIVLKREFIDNLINPGGEVREEFRQKCQKHCEHPSKDPIPIPFNDPEPQVTMPYTRATPWHTQIHRDAFSYGDVGPRADPRLIVDLRFFGKQEPERNNYVTFSGKYTDIYGMPQATFNVTRNPVDSRRDQEMMLAMCEAANKLGPFLPGSYPQFMEPGLALHITGTTRLGKVDEGQLEHPPQEVLEYSVANQYSQVHGHKNLFMLNPYNALPTLARSTSTIDTALTVLTLLFACQKRTGPALVALAALVHVSLPSVLVVAPVIMVLSNARAPVSMLANPTPGEKKEKDGGNNSSTQPSHWKVALKVVEWVMYMGVLAFSGRLAVGSWNWVWRSWGAVVTMSDATPNCGLWWYFFTEMFDHYRPFFLFTFSAHPLIYIAPICMKFRHDPFYAAFLLLGISAMLKSYPTLADAGLFISLMPLFPETFPYLRHPLPTFLLHLHSALLMPLASHLWLSQGTGNANFLYAATLVFGLANLAMVVDAVWAGLRAAFATEEGEEVVQL</sequence>
<dbReference type="PANTHER" id="PTHR13121">
    <property type="entry name" value="GPI TRANSAMIDASE COMPONENT PIG-U"/>
    <property type="match status" value="1"/>
</dbReference>
<proteinExistence type="inferred from homology"/>
<dbReference type="Pfam" id="PF00732">
    <property type="entry name" value="GMC_oxred_N"/>
    <property type="match status" value="1"/>
</dbReference>
<gene>
    <name evidence="12" type="ORF">RDB_LOCUS72087</name>
</gene>
<feature type="transmembrane region" description="Helical" evidence="10">
    <location>
        <begin position="786"/>
        <end position="804"/>
    </location>
</feature>
<dbReference type="GO" id="GO:0050233">
    <property type="term" value="F:pyranose oxidase activity"/>
    <property type="evidence" value="ECO:0007669"/>
    <property type="project" value="InterPro"/>
</dbReference>
<evidence type="ECO:0000256" key="10">
    <source>
        <dbReference type="SAM" id="Phobius"/>
    </source>
</evidence>
<keyword evidence="8 10" id="KW-0472">Membrane</keyword>
<protein>
    <recommendedName>
        <fullName evidence="11">Glucose-methanol-choline oxidoreductase N-terminal domain-containing protein</fullName>
    </recommendedName>
</protein>
<keyword evidence="6" id="KW-0256">Endoplasmic reticulum</keyword>
<dbReference type="GO" id="GO:0016255">
    <property type="term" value="P:attachment of GPI anchor to protein"/>
    <property type="evidence" value="ECO:0007669"/>
    <property type="project" value="InterPro"/>
</dbReference>
<evidence type="ECO:0000256" key="9">
    <source>
        <dbReference type="SAM" id="MobiDB-lite"/>
    </source>
</evidence>
<name>A0A8H3GJL0_9AGAM</name>
<feature type="region of interest" description="Disordered" evidence="9">
    <location>
        <begin position="627"/>
        <end position="648"/>
    </location>
</feature>
<feature type="transmembrane region" description="Helical" evidence="10">
    <location>
        <begin position="660"/>
        <end position="681"/>
    </location>
</feature>
<dbReference type="GO" id="GO:0042765">
    <property type="term" value="C:GPI-anchor transamidase complex"/>
    <property type="evidence" value="ECO:0007669"/>
    <property type="project" value="InterPro"/>
</dbReference>
<evidence type="ECO:0000256" key="3">
    <source>
        <dbReference type="ARBA" id="ARBA00010026"/>
    </source>
</evidence>
<dbReference type="AlphaFoldDB" id="A0A8H3GJL0"/>